<keyword evidence="2" id="KW-0812">Transmembrane</keyword>
<dbReference type="Proteomes" id="UP000738359">
    <property type="component" value="Unassembled WGS sequence"/>
</dbReference>
<evidence type="ECO:0000313" key="4">
    <source>
        <dbReference type="EMBL" id="KAF9959152.1"/>
    </source>
</evidence>
<keyword evidence="3" id="KW-0732">Signal</keyword>
<keyword evidence="5" id="KW-1185">Reference proteome</keyword>
<evidence type="ECO:0000256" key="3">
    <source>
        <dbReference type="SAM" id="SignalP"/>
    </source>
</evidence>
<evidence type="ECO:0000256" key="2">
    <source>
        <dbReference type="SAM" id="Phobius"/>
    </source>
</evidence>
<feature type="compositionally biased region" description="Pro residues" evidence="1">
    <location>
        <begin position="55"/>
        <end position="68"/>
    </location>
</feature>
<feature type="compositionally biased region" description="Low complexity" evidence="1">
    <location>
        <begin position="116"/>
        <end position="135"/>
    </location>
</feature>
<feature type="region of interest" description="Disordered" evidence="1">
    <location>
        <begin position="49"/>
        <end position="140"/>
    </location>
</feature>
<dbReference type="AlphaFoldDB" id="A0A9P6J2E0"/>
<gene>
    <name evidence="4" type="ORF">BGZ70_008951</name>
</gene>
<evidence type="ECO:0000313" key="5">
    <source>
        <dbReference type="Proteomes" id="UP000738359"/>
    </source>
</evidence>
<feature type="chain" id="PRO_5040257434" description="Mid2 domain-containing protein" evidence="3">
    <location>
        <begin position="28"/>
        <end position="225"/>
    </location>
</feature>
<organism evidence="4 5">
    <name type="scientific">Mortierella alpina</name>
    <name type="common">Oleaginous fungus</name>
    <name type="synonym">Mortierella renispora</name>
    <dbReference type="NCBI Taxonomy" id="64518"/>
    <lineage>
        <taxon>Eukaryota</taxon>
        <taxon>Fungi</taxon>
        <taxon>Fungi incertae sedis</taxon>
        <taxon>Mucoromycota</taxon>
        <taxon>Mortierellomycotina</taxon>
        <taxon>Mortierellomycetes</taxon>
        <taxon>Mortierellales</taxon>
        <taxon>Mortierellaceae</taxon>
        <taxon>Mortierella</taxon>
    </lineage>
</organism>
<keyword evidence="2" id="KW-1133">Transmembrane helix</keyword>
<sequence>MRVSHSALYALLGTLILVSISSTPVQAIQQQQPSHITFANHKRDLIGHLIGNQPAPAPAPGGNIPPPATSSAAPVSPNTAQTGSGPLPSLVGEVLNPLGGGSSPTTPPPGKKKTTTDPADGTGGASTSSEGASSDTKGHTDEALSPGLIVLLVIVLMAVVAAVLFSCYKVRQSKRRRHQSWDEDILKNHAGSVGYSEGGGYGMYVGGGKEKPDLWRKNLDLFHRE</sequence>
<evidence type="ECO:0000256" key="1">
    <source>
        <dbReference type="SAM" id="MobiDB-lite"/>
    </source>
</evidence>
<evidence type="ECO:0008006" key="6">
    <source>
        <dbReference type="Google" id="ProtNLM"/>
    </source>
</evidence>
<accession>A0A9P6J2E0</accession>
<comment type="caution">
    <text evidence="4">The sequence shown here is derived from an EMBL/GenBank/DDBJ whole genome shotgun (WGS) entry which is preliminary data.</text>
</comment>
<dbReference type="EMBL" id="JAAAHY010000688">
    <property type="protein sequence ID" value="KAF9959152.1"/>
    <property type="molecule type" value="Genomic_DNA"/>
</dbReference>
<keyword evidence="2" id="KW-0472">Membrane</keyword>
<protein>
    <recommendedName>
        <fullName evidence="6">Mid2 domain-containing protein</fullName>
    </recommendedName>
</protein>
<feature type="signal peptide" evidence="3">
    <location>
        <begin position="1"/>
        <end position="27"/>
    </location>
</feature>
<dbReference type="OrthoDB" id="2449255at2759"/>
<name>A0A9P6J2E0_MORAP</name>
<proteinExistence type="predicted"/>
<feature type="transmembrane region" description="Helical" evidence="2">
    <location>
        <begin position="147"/>
        <end position="168"/>
    </location>
</feature>
<reference evidence="4" key="1">
    <citation type="journal article" date="2020" name="Fungal Divers.">
        <title>Resolving the Mortierellaceae phylogeny through synthesis of multi-gene phylogenetics and phylogenomics.</title>
        <authorList>
            <person name="Vandepol N."/>
            <person name="Liber J."/>
            <person name="Desiro A."/>
            <person name="Na H."/>
            <person name="Kennedy M."/>
            <person name="Barry K."/>
            <person name="Grigoriev I.V."/>
            <person name="Miller A.N."/>
            <person name="O'Donnell K."/>
            <person name="Stajich J.E."/>
            <person name="Bonito G."/>
        </authorList>
    </citation>
    <scope>NUCLEOTIDE SEQUENCE</scope>
    <source>
        <strain evidence="4">CK1249</strain>
    </source>
</reference>